<organism evidence="2 3">
    <name type="scientific">Dyadobacter chenwenxiniae</name>
    <dbReference type="NCBI Taxonomy" id="2906456"/>
    <lineage>
        <taxon>Bacteria</taxon>
        <taxon>Pseudomonadati</taxon>
        <taxon>Bacteroidota</taxon>
        <taxon>Cytophagia</taxon>
        <taxon>Cytophagales</taxon>
        <taxon>Spirosomataceae</taxon>
        <taxon>Dyadobacter</taxon>
    </lineage>
</organism>
<gene>
    <name evidence="2" type="ORF">LXM26_07620</name>
</gene>
<dbReference type="Proteomes" id="UP001139000">
    <property type="component" value="Unassembled WGS sequence"/>
</dbReference>
<dbReference type="Gene3D" id="3.40.50.450">
    <property type="match status" value="1"/>
</dbReference>
<dbReference type="AlphaFoldDB" id="A0A9X1PMW2"/>
<name>A0A9X1PMW2_9BACT</name>
<evidence type="ECO:0000313" key="2">
    <source>
        <dbReference type="EMBL" id="MCF0061356.1"/>
    </source>
</evidence>
<comment type="caution">
    <text evidence="2">The sequence shown here is derived from an EMBL/GenBank/DDBJ whole genome shotgun (WGS) entry which is preliminary data.</text>
</comment>
<keyword evidence="1" id="KW-0472">Membrane</keyword>
<dbReference type="EMBL" id="JAJTTC010000001">
    <property type="protein sequence ID" value="MCF0061356.1"/>
    <property type="molecule type" value="Genomic_DNA"/>
</dbReference>
<keyword evidence="1" id="KW-0812">Transmembrane</keyword>
<feature type="transmembrane region" description="Helical" evidence="1">
    <location>
        <begin position="257"/>
        <end position="274"/>
    </location>
</feature>
<feature type="transmembrane region" description="Helical" evidence="1">
    <location>
        <begin position="232"/>
        <end position="251"/>
    </location>
</feature>
<keyword evidence="1" id="KW-1133">Transmembrane helix</keyword>
<dbReference type="SUPFAM" id="SSF102405">
    <property type="entry name" value="MCP/YpsA-like"/>
    <property type="match status" value="1"/>
</dbReference>
<dbReference type="RefSeq" id="WP_234654606.1">
    <property type="nucleotide sequence ID" value="NZ_CP094997.1"/>
</dbReference>
<protein>
    <recommendedName>
        <fullName evidence="4">SMODS and SLOG-associating 2TM effector domain-containing protein</fullName>
    </recommendedName>
</protein>
<feature type="transmembrane region" description="Helical" evidence="1">
    <location>
        <begin position="380"/>
        <end position="399"/>
    </location>
</feature>
<sequence>MTFINTSITVGITGHINLSASQIEVVRPLVKSALINIISFCEYSNGPIDNRVFSSPIAAGADTLFAEIVLQEFGKGLRIILPFEKDEYLKDFKSGESVDQFKKLLDKADQVEVIGSVDQAERDELYENVGRRIVDENQFLIAIWDEEEARGRGGTGEIVAYAQKKGKDVLVINPTIPNPKIEWRYLSGLSNENVFNSAGEAESEDFQGLLFSVYDEKAITNQSEYEKIWDQCFNLGLAAAFLLAISVAFPLSGVIKPLTGVAELIFIFRILMLIKVEKSQSFHENYLRSRYVAERLRLNGLFSGCEIPIPKRTMGVIYRPTEPIENSSPISLSRKIGQLCILTGRCQQQKTEILQMLDAQKDYHEKRAANLASQVKRHHFWTRLLLGVFIAAIIFHVGLEIAEWQHWTFAPIHSLLTVAVFLKLFVPAIVARLEAIKFIKDWERMMKQSEYMKVFFEKSSEEISTVEDPLVLESKLGEIYDNMTQENIDWHLFMTTKKEYTWI</sequence>
<proteinExistence type="predicted"/>
<evidence type="ECO:0000256" key="1">
    <source>
        <dbReference type="SAM" id="Phobius"/>
    </source>
</evidence>
<evidence type="ECO:0000313" key="3">
    <source>
        <dbReference type="Proteomes" id="UP001139000"/>
    </source>
</evidence>
<keyword evidence="3" id="KW-1185">Reference proteome</keyword>
<reference evidence="2" key="1">
    <citation type="submission" date="2021-12" db="EMBL/GenBank/DDBJ databases">
        <title>Novel species in genus Dyadobacter.</title>
        <authorList>
            <person name="Ma C."/>
        </authorList>
    </citation>
    <scope>NUCLEOTIDE SEQUENCE</scope>
    <source>
        <strain evidence="2">LJ419</strain>
    </source>
</reference>
<evidence type="ECO:0008006" key="4">
    <source>
        <dbReference type="Google" id="ProtNLM"/>
    </source>
</evidence>
<accession>A0A9X1PMW2</accession>
<feature type="transmembrane region" description="Helical" evidence="1">
    <location>
        <begin position="411"/>
        <end position="430"/>
    </location>
</feature>